<dbReference type="Pfam" id="PF00041">
    <property type="entry name" value="fn3"/>
    <property type="match status" value="9"/>
</dbReference>
<feature type="domain" description="Fibronectin type-III" evidence="15">
    <location>
        <begin position="535"/>
        <end position="621"/>
    </location>
</feature>
<comment type="subcellular location">
    <subcellularLocation>
        <location evidence="1">Membrane</location>
        <topology evidence="1">Single-pass type I membrane protein</topology>
    </subcellularLocation>
</comment>
<evidence type="ECO:0000256" key="4">
    <source>
        <dbReference type="ARBA" id="ARBA00022729"/>
    </source>
</evidence>
<evidence type="ECO:0000313" key="17">
    <source>
        <dbReference type="Proteomes" id="UP000324632"/>
    </source>
</evidence>
<keyword evidence="10" id="KW-0325">Glycoprotein</keyword>
<dbReference type="GO" id="GO:0043235">
    <property type="term" value="C:receptor complex"/>
    <property type="evidence" value="ECO:0007669"/>
    <property type="project" value="TreeGrafter"/>
</dbReference>
<dbReference type="PROSITE" id="PS50056">
    <property type="entry name" value="TYR_PHOSPHATASE_2"/>
    <property type="match status" value="1"/>
</dbReference>
<dbReference type="InterPro" id="IPR016130">
    <property type="entry name" value="Tyr_Pase_AS"/>
</dbReference>
<sequence>MNLRSLQMKFWLSRSDHPSNHQKLRRYKVIVGHHYERYYEPIGSEEKEEEYQQKLRALLPNNQQYCLPENSYNVSCSLSNMAVCTQQCSIKVVKTVSTRKSIIITLNNKDGICQYSVFIREQHKVSNKCQPARDHPSHVECKIENLDPGTWYHLNITSRMDDKQQMQQILSLPTRPSEVENLQFLANSNCLNISWHPGPGKTERFWIVLTDVRTTLLTWNSTLDSTATSYVIEKLIHGRLYNVSVVTEVGEIQNSVSGQAQTVPAAVSHLRVENNGSQNSLNVLWDKASGDVDSYIVSLTSPGSTPIKRKLSSETTNVKFDSLSPGKSYQVLVNTMSGHLSNQNWSTGKTAPGKVSDVFMENLAEHGLLKITWTPPSGEWDQIRVVLSNGSEILANQTVNGTARKIMLSGLNLHSRRLYSAALSVKSGGLASTVYYQEEIGFPPVSQLHIRHSDETSISALWSHASGSASRDGYIVQLFEGNNSTVTQTRTLTRDMRECTFNVLTPGRLYRLIVTTTRQNLRSSVTLEGRTVPAAVSVVTVTNNTPDSLNVSWKPAEGDVDSYMVMLKDQEKIVHTLAVSKATKDCVFGSLVSGRLYTIFITTHSGSFRNQTVLQGRTKPSTVQNPTAIHSARDDFLKVYWNQASGDYDHYEVMIEYNSTLLQSQNLRRTQSECVFSDLVPGRLYTVTITTWSGFYNASVSIHGRTCDVENYEVQIFFNDTQVLPAVNLSSTVREHMFCELTPGRLYKIVLSTHSGSFQRAEITEGRTVPSQAQNLNLTVGPGDGGLTASWYSVEGDLDFYSVSLSQGTHVQDIRNVPKHITQTEFHSLIPGQLYSVNVQSVSGQLTNNRTTNRRTDPSAVTALHVDNKLSTHSLRVSWRPAVGIYDGYKLQLLDESERVMGNMNMPADTSRHLFSGLIPGSWYKVSVQTLSSTSKSKEVTAEEQTTPATVSGLHMCYNTSSNLTFCWAAPEGRIDGFDLYLYDQSDTLQSSKTLAEETLSWSFTHLLPGTLYKLLIYSRRGKLKSHAPIWARTAPASVIDLKVEHQGETESLLLSWTQGPGSLTGYSVSLNGLEQNLGPGSTQIVFRGLVAGRLYTAVVQSRSEDLTSTVTAEGRTVPAPPSSVSVSGSSGSLEITWNVPATGDYDDFEVTWFPRDTVNISGHYPTHRILKGLYPGRLYNVSIYTVSGKTRGFMTYSAPVYHTIRTQSDFNGYIVECQKQSSKTPVYSYKLGHSALSQQFDRLEPFRNYTISITVISGDKQSLTAQNSAITMIDRPPTPPMAVRVSELTAIITHSTILFKFNCSWFSDVNGAVRFFTVIVAESNEVDYVLPEKRHPLPSYLDYRHNRSFKAYQTGYFPSLCAEVSDTKIRVFEINLGAGMKRLGGVCKWDPESIQHGTHLCDGPLRPRTAYSPTGRSHGGYHSCNIFDYHCDRFDGITDIQEESSQNLNAFKTYLVPELLQIYVCANVYFVTLYVFKSRTGESSNEDVYVERVAHLTNALSNTEGNNFKWEYIATQGPLPGTNEDFWRMVWEQNAQTIVMVTQCVERGMVKCDRYWPPDNEPLCYGDVVVQMISEKILPEWTIRDFKILCDGQLRYPRMVRQFHYTIWPDHGVPETTQSLVQFVRTVRGYINRMSRTGVSVVHCSAGVGRTGTFIVLDRVLRQLDSNCTVDIYGCVFDLRLHRPCMVQTECQYAYIHRCVRDVLRAGKLGFERHKPLFPIYNNI</sequence>
<keyword evidence="5" id="KW-0677">Repeat</keyword>
<dbReference type="EMBL" id="SOYY01000005">
    <property type="protein sequence ID" value="KAA0721213.1"/>
    <property type="molecule type" value="Genomic_DNA"/>
</dbReference>
<evidence type="ECO:0000256" key="11">
    <source>
        <dbReference type="ARBA" id="ARBA00025789"/>
    </source>
</evidence>
<evidence type="ECO:0000256" key="10">
    <source>
        <dbReference type="ARBA" id="ARBA00023180"/>
    </source>
</evidence>
<accession>A0A5A9PH46</accession>
<gene>
    <name evidence="16" type="ORF">E1301_Tti019670</name>
</gene>
<feature type="domain" description="Fibronectin type-III" evidence="15">
    <location>
        <begin position="172"/>
        <end position="265"/>
    </location>
</feature>
<protein>
    <recommendedName>
        <fullName evidence="2">protein-tyrosine-phosphatase</fullName>
        <ecNumber evidence="2">3.1.3.48</ecNumber>
    </recommendedName>
</protein>
<feature type="domain" description="Fibronectin type-III" evidence="15">
    <location>
        <begin position="1118"/>
        <end position="1210"/>
    </location>
</feature>
<dbReference type="InterPro" id="IPR003961">
    <property type="entry name" value="FN3_dom"/>
</dbReference>
<dbReference type="GO" id="GO:0004725">
    <property type="term" value="F:protein tyrosine phosphatase activity"/>
    <property type="evidence" value="ECO:0007669"/>
    <property type="project" value="UniProtKB-EC"/>
</dbReference>
<dbReference type="GO" id="GO:0001525">
    <property type="term" value="P:angiogenesis"/>
    <property type="evidence" value="ECO:0007669"/>
    <property type="project" value="TreeGrafter"/>
</dbReference>
<evidence type="ECO:0000256" key="8">
    <source>
        <dbReference type="ARBA" id="ARBA00022989"/>
    </source>
</evidence>
<evidence type="ECO:0000256" key="1">
    <source>
        <dbReference type="ARBA" id="ARBA00004479"/>
    </source>
</evidence>
<dbReference type="InterPro" id="IPR003595">
    <property type="entry name" value="Tyr_Pase_cat"/>
</dbReference>
<feature type="domain" description="Tyrosine specific protein phosphatases" evidence="14">
    <location>
        <begin position="1622"/>
        <end position="1695"/>
    </location>
</feature>
<dbReference type="Pfam" id="PF00102">
    <property type="entry name" value="Y_phosphatase"/>
    <property type="match status" value="1"/>
</dbReference>
<evidence type="ECO:0000256" key="3">
    <source>
        <dbReference type="ARBA" id="ARBA00022692"/>
    </source>
</evidence>
<dbReference type="InterPro" id="IPR036116">
    <property type="entry name" value="FN3_sf"/>
</dbReference>
<feature type="domain" description="Tyrosine-protein phosphatase" evidence="13">
    <location>
        <begin position="1472"/>
        <end position="1704"/>
    </location>
</feature>
<evidence type="ECO:0000313" key="16">
    <source>
        <dbReference type="EMBL" id="KAA0721213.1"/>
    </source>
</evidence>
<keyword evidence="8" id="KW-1133">Transmembrane helix</keyword>
<evidence type="ECO:0000256" key="2">
    <source>
        <dbReference type="ARBA" id="ARBA00013064"/>
    </source>
</evidence>
<dbReference type="Proteomes" id="UP000324632">
    <property type="component" value="Chromosome 5"/>
</dbReference>
<keyword evidence="4" id="KW-0732">Signal</keyword>
<evidence type="ECO:0000259" key="15">
    <source>
        <dbReference type="PROSITE" id="PS50853"/>
    </source>
</evidence>
<keyword evidence="6" id="KW-0378">Hydrolase</keyword>
<dbReference type="FunFam" id="3.90.190.10:FF:000009">
    <property type="entry name" value="Receptor-type tyrosine-protein phosphatase beta"/>
    <property type="match status" value="1"/>
</dbReference>
<dbReference type="SMART" id="SM00404">
    <property type="entry name" value="PTPc_motif"/>
    <property type="match status" value="1"/>
</dbReference>
<evidence type="ECO:0000256" key="7">
    <source>
        <dbReference type="ARBA" id="ARBA00022912"/>
    </source>
</evidence>
<dbReference type="Pfam" id="PF18861">
    <property type="entry name" value="PTP_tm"/>
    <property type="match status" value="1"/>
</dbReference>
<feature type="domain" description="Fibronectin type-III" evidence="15">
    <location>
        <begin position="444"/>
        <end position="534"/>
    </location>
</feature>
<dbReference type="InterPro" id="IPR050713">
    <property type="entry name" value="RTP_Phos/Ushers"/>
</dbReference>
<dbReference type="Gene3D" id="2.60.40.10">
    <property type="entry name" value="Immunoglobulins"/>
    <property type="match status" value="11"/>
</dbReference>
<reference evidence="16 17" key="1">
    <citation type="journal article" date="2019" name="Mol. Ecol. Resour.">
        <title>Chromosome-level genome assembly of Triplophysa tibetana, a fish adapted to the harsh high-altitude environment of the Tibetan Plateau.</title>
        <authorList>
            <person name="Yang X."/>
            <person name="Liu H."/>
            <person name="Ma Z."/>
            <person name="Zou Y."/>
            <person name="Zou M."/>
            <person name="Mao Y."/>
            <person name="Li X."/>
            <person name="Wang H."/>
            <person name="Chen T."/>
            <person name="Wang W."/>
            <person name="Yang R."/>
        </authorList>
    </citation>
    <scope>NUCLEOTIDE SEQUENCE [LARGE SCALE GENOMIC DNA]</scope>
    <source>
        <strain evidence="16">TTIB1903HZAU</strain>
        <tissue evidence="16">Muscle</tissue>
    </source>
</reference>
<organism evidence="16 17">
    <name type="scientific">Triplophysa tibetana</name>
    <dbReference type="NCBI Taxonomy" id="1572043"/>
    <lineage>
        <taxon>Eukaryota</taxon>
        <taxon>Metazoa</taxon>
        <taxon>Chordata</taxon>
        <taxon>Craniata</taxon>
        <taxon>Vertebrata</taxon>
        <taxon>Euteleostomi</taxon>
        <taxon>Actinopterygii</taxon>
        <taxon>Neopterygii</taxon>
        <taxon>Teleostei</taxon>
        <taxon>Ostariophysi</taxon>
        <taxon>Cypriniformes</taxon>
        <taxon>Nemacheilidae</taxon>
        <taxon>Triplophysa</taxon>
    </lineage>
</organism>
<feature type="domain" description="Fibronectin type-III" evidence="15">
    <location>
        <begin position="860"/>
        <end position="950"/>
    </location>
</feature>
<dbReference type="InterPro" id="IPR029021">
    <property type="entry name" value="Prot-tyrosine_phosphatase-like"/>
</dbReference>
<comment type="similarity">
    <text evidence="11">Belongs to the protein-tyrosine phosphatase family. Receptor class 3 subfamily.</text>
</comment>
<name>A0A5A9PH46_9TELE</name>
<dbReference type="Gene3D" id="3.90.190.10">
    <property type="entry name" value="Protein tyrosine phosphatase superfamily"/>
    <property type="match status" value="1"/>
</dbReference>
<dbReference type="PANTHER" id="PTHR46957:SF2">
    <property type="entry name" value="RECEPTOR-TYPE TYROSINE-PROTEIN PHOSPHATASE BETA"/>
    <property type="match status" value="1"/>
</dbReference>
<dbReference type="SUPFAM" id="SSF52799">
    <property type="entry name" value="(Phosphotyrosine protein) phosphatases II"/>
    <property type="match status" value="1"/>
</dbReference>
<dbReference type="SUPFAM" id="SSF49265">
    <property type="entry name" value="Fibronectin type III"/>
    <property type="match status" value="11"/>
</dbReference>
<comment type="caution">
    <text evidence="16">The sequence shown here is derived from an EMBL/GenBank/DDBJ whole genome shotgun (WGS) entry which is preliminary data.</text>
</comment>
<dbReference type="SMART" id="SM00194">
    <property type="entry name" value="PTPc"/>
    <property type="match status" value="1"/>
</dbReference>
<dbReference type="EC" id="3.1.3.48" evidence="2"/>
<dbReference type="GO" id="GO:0045296">
    <property type="term" value="F:cadherin binding"/>
    <property type="evidence" value="ECO:0007669"/>
    <property type="project" value="TreeGrafter"/>
</dbReference>
<dbReference type="PROSITE" id="PS50853">
    <property type="entry name" value="FN3"/>
    <property type="match status" value="7"/>
</dbReference>
<dbReference type="FunFam" id="2.60.40.10:FF:000369">
    <property type="entry name" value="Protein tyrosine phosphatase, receptor type B"/>
    <property type="match status" value="5"/>
</dbReference>
<dbReference type="PROSITE" id="PS00383">
    <property type="entry name" value="TYR_PHOSPHATASE_1"/>
    <property type="match status" value="1"/>
</dbReference>
<feature type="domain" description="Fibronectin type-III" evidence="15">
    <location>
        <begin position="622"/>
        <end position="709"/>
    </location>
</feature>
<dbReference type="PANTHER" id="PTHR46957">
    <property type="entry name" value="CYTOKINE RECEPTOR"/>
    <property type="match status" value="1"/>
</dbReference>
<evidence type="ECO:0000256" key="6">
    <source>
        <dbReference type="ARBA" id="ARBA00022801"/>
    </source>
</evidence>
<dbReference type="CDD" id="cd00063">
    <property type="entry name" value="FN3"/>
    <property type="match status" value="5"/>
</dbReference>
<keyword evidence="7" id="KW-0904">Protein phosphatase</keyword>
<keyword evidence="16" id="KW-0675">Receptor</keyword>
<dbReference type="PRINTS" id="PR00700">
    <property type="entry name" value="PRTYPHPHTASE"/>
</dbReference>
<evidence type="ECO:0000259" key="14">
    <source>
        <dbReference type="PROSITE" id="PS50056"/>
    </source>
</evidence>
<dbReference type="GO" id="GO:0016020">
    <property type="term" value="C:membrane"/>
    <property type="evidence" value="ECO:0007669"/>
    <property type="project" value="UniProtKB-SubCell"/>
</dbReference>
<keyword evidence="3" id="KW-0812">Transmembrane</keyword>
<dbReference type="SMART" id="SM00060">
    <property type="entry name" value="FN3"/>
    <property type="match status" value="12"/>
</dbReference>
<evidence type="ECO:0000256" key="5">
    <source>
        <dbReference type="ARBA" id="ARBA00022737"/>
    </source>
</evidence>
<dbReference type="InterPro" id="IPR013783">
    <property type="entry name" value="Ig-like_fold"/>
</dbReference>
<dbReference type="InterPro" id="IPR000242">
    <property type="entry name" value="PTP_cat"/>
</dbReference>
<proteinExistence type="inferred from homology"/>
<dbReference type="InterPro" id="IPR000387">
    <property type="entry name" value="Tyr_Pase_dom"/>
</dbReference>
<feature type="domain" description="Fibronectin type-III" evidence="15">
    <location>
        <begin position="266"/>
        <end position="353"/>
    </location>
</feature>
<dbReference type="InterPro" id="IPR041201">
    <property type="entry name" value="PTPRJ_TM"/>
</dbReference>
<comment type="catalytic activity">
    <reaction evidence="12">
        <text>O-phospho-L-tyrosyl-[protein] + H2O = L-tyrosyl-[protein] + phosphate</text>
        <dbReference type="Rhea" id="RHEA:10684"/>
        <dbReference type="Rhea" id="RHEA-COMP:10136"/>
        <dbReference type="Rhea" id="RHEA-COMP:20101"/>
        <dbReference type="ChEBI" id="CHEBI:15377"/>
        <dbReference type="ChEBI" id="CHEBI:43474"/>
        <dbReference type="ChEBI" id="CHEBI:46858"/>
        <dbReference type="ChEBI" id="CHEBI:61978"/>
        <dbReference type="EC" id="3.1.3.48"/>
    </reaction>
</comment>
<evidence type="ECO:0000256" key="12">
    <source>
        <dbReference type="ARBA" id="ARBA00051722"/>
    </source>
</evidence>
<keyword evidence="9" id="KW-0472">Membrane</keyword>
<keyword evidence="17" id="KW-1185">Reference proteome</keyword>
<dbReference type="PROSITE" id="PS50055">
    <property type="entry name" value="TYR_PHOSPHATASE_PTP"/>
    <property type="match status" value="1"/>
</dbReference>
<evidence type="ECO:0000259" key="13">
    <source>
        <dbReference type="PROSITE" id="PS50055"/>
    </source>
</evidence>
<evidence type="ECO:0000256" key="9">
    <source>
        <dbReference type="ARBA" id="ARBA00023136"/>
    </source>
</evidence>